<sequence>MNRTCSDDPLPVFSSLFPPRNRTSSSPSIEQGVPLMNRSSIIRRVVAGSIAAVAVAGAIGLAAAPANAAVPASVSSSVQTAGTNTGWVRVGHLSPDTTSVDVKLSALSGGAVIFELKNVAYGQVSPYSNVGAGTYVVSMVPAGSPASTPAMISANVTITPGEAATVAAYGPNKSIKTKVFTDDLTGPAAGQSRIRLIQASTRVKSVDVSTTTGIAIAKGAKAGSATSYASVPVGPWGLNLVSPTTTSQASISLAPGTVNTLFVLDNASGGLTLMSVLDSSGAGESPDGPIETGGGGLRDSGSSGLAAAPANDPWSAVVTFFTHLFGAPAGTR</sequence>
<evidence type="ECO:0000256" key="1">
    <source>
        <dbReference type="SAM" id="MobiDB-lite"/>
    </source>
</evidence>
<name>A0A4S4FRU2_9MICO</name>
<dbReference type="InterPro" id="IPR025510">
    <property type="entry name" value="DUF4397"/>
</dbReference>
<keyword evidence="5" id="KW-1185">Reference proteome</keyword>
<evidence type="ECO:0000256" key="2">
    <source>
        <dbReference type="SAM" id="Phobius"/>
    </source>
</evidence>
<dbReference type="OrthoDB" id="9783299at2"/>
<dbReference type="Proteomes" id="UP000307380">
    <property type="component" value="Unassembled WGS sequence"/>
</dbReference>
<evidence type="ECO:0000313" key="5">
    <source>
        <dbReference type="Proteomes" id="UP000307380"/>
    </source>
</evidence>
<feature type="region of interest" description="Disordered" evidence="1">
    <location>
        <begin position="278"/>
        <end position="308"/>
    </location>
</feature>
<keyword evidence="2" id="KW-0472">Membrane</keyword>
<gene>
    <name evidence="4" type="ORF">E6C70_12700</name>
</gene>
<dbReference type="EMBL" id="SSSN01000009">
    <property type="protein sequence ID" value="THG32602.1"/>
    <property type="molecule type" value="Genomic_DNA"/>
</dbReference>
<feature type="compositionally biased region" description="Low complexity" evidence="1">
    <location>
        <begin position="299"/>
        <end position="308"/>
    </location>
</feature>
<keyword evidence="2" id="KW-0812">Transmembrane</keyword>
<evidence type="ECO:0000259" key="3">
    <source>
        <dbReference type="Pfam" id="PF14344"/>
    </source>
</evidence>
<evidence type="ECO:0000313" key="4">
    <source>
        <dbReference type="EMBL" id="THG32602.1"/>
    </source>
</evidence>
<proteinExistence type="predicted"/>
<feature type="domain" description="DUF4397" evidence="3">
    <location>
        <begin position="87"/>
        <end position="208"/>
    </location>
</feature>
<feature type="region of interest" description="Disordered" evidence="1">
    <location>
        <begin position="1"/>
        <end position="31"/>
    </location>
</feature>
<comment type="caution">
    <text evidence="4">The sequence shown here is derived from an EMBL/GenBank/DDBJ whole genome shotgun (WGS) entry which is preliminary data.</text>
</comment>
<protein>
    <submittedName>
        <fullName evidence="4">DUF4397 domain-containing protein</fullName>
    </submittedName>
</protein>
<dbReference type="AlphaFoldDB" id="A0A4S4FRU2"/>
<dbReference type="Pfam" id="PF14344">
    <property type="entry name" value="DUF4397"/>
    <property type="match status" value="1"/>
</dbReference>
<organism evidence="4 5">
    <name type="scientific">Orlajensenia flava</name>
    <dbReference type="NCBI Taxonomy" id="2565934"/>
    <lineage>
        <taxon>Bacteria</taxon>
        <taxon>Bacillati</taxon>
        <taxon>Actinomycetota</taxon>
        <taxon>Actinomycetes</taxon>
        <taxon>Micrococcales</taxon>
        <taxon>Microbacteriaceae</taxon>
        <taxon>Orlajensenia</taxon>
    </lineage>
</organism>
<accession>A0A4S4FRU2</accession>
<feature type="transmembrane region" description="Helical" evidence="2">
    <location>
        <begin position="45"/>
        <end position="66"/>
    </location>
</feature>
<reference evidence="4 5" key="1">
    <citation type="submission" date="2019-04" db="EMBL/GenBank/DDBJ databases">
        <authorList>
            <person name="Jiang L."/>
        </authorList>
    </citation>
    <scope>NUCLEOTIDE SEQUENCE [LARGE SCALE GENOMIC DNA]</scope>
    <source>
        <strain evidence="4 5">YIM 131861</strain>
    </source>
</reference>
<keyword evidence="2" id="KW-1133">Transmembrane helix</keyword>